<dbReference type="KEGG" id="rtg:NCTC13098_02201"/>
<dbReference type="Gene3D" id="3.30.930.30">
    <property type="match status" value="1"/>
</dbReference>
<feature type="domain" description="MobA/MobL protein" evidence="4">
    <location>
        <begin position="17"/>
        <end position="197"/>
    </location>
</feature>
<feature type="region of interest" description="Disordered" evidence="3">
    <location>
        <begin position="236"/>
        <end position="255"/>
    </location>
</feature>
<dbReference type="Pfam" id="PF03389">
    <property type="entry name" value="MobA_MobL"/>
    <property type="match status" value="1"/>
</dbReference>
<evidence type="ECO:0000256" key="1">
    <source>
        <dbReference type="ARBA" id="ARBA00010873"/>
    </source>
</evidence>
<feature type="region of interest" description="Disordered" evidence="3">
    <location>
        <begin position="451"/>
        <end position="497"/>
    </location>
</feature>
<protein>
    <submittedName>
        <fullName evidence="5">DNA strand transferase</fullName>
    </submittedName>
</protein>
<evidence type="ECO:0000256" key="2">
    <source>
        <dbReference type="ARBA" id="ARBA00022971"/>
    </source>
</evidence>
<evidence type="ECO:0000313" key="6">
    <source>
        <dbReference type="Proteomes" id="UP000274346"/>
    </source>
</evidence>
<name>A0A3P8JGD2_RAOTE</name>
<accession>A0A3P8JGD2</accession>
<dbReference type="NCBIfam" id="NF041496">
    <property type="entry name" value="MobQ"/>
    <property type="match status" value="1"/>
</dbReference>
<dbReference type="GO" id="GO:0016740">
    <property type="term" value="F:transferase activity"/>
    <property type="evidence" value="ECO:0007669"/>
    <property type="project" value="UniProtKB-KW"/>
</dbReference>
<sequence length="497" mass="57058">MAIYSFKMENISRGEGQSSVNSAAYRHRKIFFDNRTGEVCGRKTAHKKDLAFAQIFAPENTPPALIVDSETLWNAVEASEKRKDARLAKEFKIALPAELTPEQNIELTAAFVLEHFTKQGIIADVVIHDINGHNPHIHIMGTTREILSTGFGKKVREWDKPETLDSWRKGWQDFCNEFLEKYEHEVRVDHRAIRVQHQEALELAAMAVNNEDKAIWLAKAEETNRDPMRHIPRSRWNTQAAQQQRTAEQAVRDDRKEEAQKTYSLFKDLPLEIVVDVRSFTVSVLPEPEEIVLADVLSSTADNRKTIPAPTIPVLQKRPATKSYRNPDKISQVNQEPKPSLVIPASPRSKLKTPSPSTAGAVKRAPFKSKRKQVKPRQSGIFKRFTLLIVDFFKEKFVWTKRKPAPVSTDAEHDKRIAESYVFDEVLGIYVQRAEYERRARFNKDDYKPTKEEIRRFPSRPVKPVQPDSNLDYIPTLAADRKKPLPKLRPPGYRGKE</sequence>
<evidence type="ECO:0000313" key="5">
    <source>
        <dbReference type="EMBL" id="VDR25868.1"/>
    </source>
</evidence>
<evidence type="ECO:0000259" key="4">
    <source>
        <dbReference type="Pfam" id="PF03389"/>
    </source>
</evidence>
<feature type="compositionally biased region" description="Low complexity" evidence="3">
    <location>
        <begin position="238"/>
        <end position="249"/>
    </location>
</feature>
<dbReference type="EMBL" id="LR131271">
    <property type="protein sequence ID" value="VDR25868.1"/>
    <property type="molecule type" value="Genomic_DNA"/>
</dbReference>
<reference evidence="5 6" key="1">
    <citation type="submission" date="2018-12" db="EMBL/GenBank/DDBJ databases">
        <authorList>
            <consortium name="Pathogen Informatics"/>
        </authorList>
    </citation>
    <scope>NUCLEOTIDE SEQUENCE [LARGE SCALE GENOMIC DNA]</scope>
    <source>
        <strain evidence="5 6">NCTC13098</strain>
    </source>
</reference>
<comment type="similarity">
    <text evidence="1">Belongs to the MobA/MobL family.</text>
</comment>
<keyword evidence="5" id="KW-0808">Transferase</keyword>
<evidence type="ECO:0000256" key="3">
    <source>
        <dbReference type="SAM" id="MobiDB-lite"/>
    </source>
</evidence>
<keyword evidence="2" id="KW-0184">Conjugation</keyword>
<organism evidence="5 6">
    <name type="scientific">Raoultella terrigena</name>
    <name type="common">Klebsiella terrigena</name>
    <dbReference type="NCBI Taxonomy" id="577"/>
    <lineage>
        <taxon>Bacteria</taxon>
        <taxon>Pseudomonadati</taxon>
        <taxon>Pseudomonadota</taxon>
        <taxon>Gammaproteobacteria</taxon>
        <taxon>Enterobacterales</taxon>
        <taxon>Enterobacteriaceae</taxon>
        <taxon>Klebsiella/Raoultella group</taxon>
        <taxon>Raoultella</taxon>
    </lineage>
</organism>
<dbReference type="InterPro" id="IPR005053">
    <property type="entry name" value="MobA_MobL"/>
</dbReference>
<dbReference type="AlphaFoldDB" id="A0A3P8JGD2"/>
<gene>
    <name evidence="5" type="primary">mobA_1</name>
    <name evidence="5" type="ORF">NCTC13098_02201</name>
</gene>
<dbReference type="Proteomes" id="UP000274346">
    <property type="component" value="Chromosome"/>
</dbReference>
<proteinExistence type="inferred from homology"/>
<feature type="region of interest" description="Disordered" evidence="3">
    <location>
        <begin position="320"/>
        <end position="370"/>
    </location>
</feature>